<comment type="similarity">
    <text evidence="1">Belongs to the PPR family. P subfamily.</text>
</comment>
<proteinExistence type="inferred from homology"/>
<dbReference type="Pfam" id="PF13041">
    <property type="entry name" value="PPR_2"/>
    <property type="match status" value="2"/>
</dbReference>
<organism evidence="4 5">
    <name type="scientific">Ricinus communis</name>
    <name type="common">Castor bean</name>
    <dbReference type="NCBI Taxonomy" id="3988"/>
    <lineage>
        <taxon>Eukaryota</taxon>
        <taxon>Viridiplantae</taxon>
        <taxon>Streptophyta</taxon>
        <taxon>Embryophyta</taxon>
        <taxon>Tracheophyta</taxon>
        <taxon>Spermatophyta</taxon>
        <taxon>Magnoliopsida</taxon>
        <taxon>eudicotyledons</taxon>
        <taxon>Gunneridae</taxon>
        <taxon>Pentapetalae</taxon>
        <taxon>rosids</taxon>
        <taxon>fabids</taxon>
        <taxon>Malpighiales</taxon>
        <taxon>Euphorbiaceae</taxon>
        <taxon>Acalyphoideae</taxon>
        <taxon>Acalypheae</taxon>
        <taxon>Ricinus</taxon>
    </lineage>
</organism>
<sequence length="405" mass="45994">MDNIVKVNIRKESEGLSNSNAVDKFESDVRARKDDFQRQQQASRDAFEQSGRYQHLTVASRLIEVPLTVVKLRFLLFLPQRIRVSPIKASLNEDEVAEAYLNIILAAIQNAPSSIEEICTGYLHKLCNSGSLFVAVRLLQSLQNRNITLGPNAYNLVMEAAGEANKADIVSRVFKDLMMSCKSLPSSSFINLARGFINTNDHVLLMKFVKEVLELAFPRSMVVINRIIFAFAECRQFDKALLIFDQIKDLEYKPDLITYNMVLHILGRAGRVDEMLYEFSSMKEAGIVPDFICYNTLLNQLQKAGRLDLCLVYIREMGESGIEADLLTYTALIQSFGKSGHIEESLRLFDDMKTRQIRPSIYIYRSLINTAKKMGKVELAMTLLEEMNASPPNLAGPNDFKRKRR</sequence>
<keyword evidence="2" id="KW-0677">Repeat</keyword>
<dbReference type="InterPro" id="IPR011990">
    <property type="entry name" value="TPR-like_helical_dom_sf"/>
</dbReference>
<dbReference type="NCBIfam" id="TIGR00756">
    <property type="entry name" value="PPR"/>
    <property type="match status" value="3"/>
</dbReference>
<dbReference type="GO" id="GO:0003729">
    <property type="term" value="F:mRNA binding"/>
    <property type="evidence" value="ECO:0000318"/>
    <property type="project" value="GO_Central"/>
</dbReference>
<evidence type="ECO:0000256" key="1">
    <source>
        <dbReference type="ARBA" id="ARBA00007626"/>
    </source>
</evidence>
<keyword evidence="5" id="KW-1185">Reference proteome</keyword>
<dbReference type="GO" id="GO:0006397">
    <property type="term" value="P:mRNA processing"/>
    <property type="evidence" value="ECO:0000318"/>
    <property type="project" value="GO_Central"/>
</dbReference>
<dbReference type="InParanoid" id="B9T4W4"/>
<evidence type="ECO:0000313" key="4">
    <source>
        <dbReference type="EMBL" id="EEF29094.1"/>
    </source>
</evidence>
<evidence type="ECO:0000256" key="2">
    <source>
        <dbReference type="ARBA" id="ARBA00022737"/>
    </source>
</evidence>
<reference evidence="5" key="1">
    <citation type="journal article" date="2010" name="Nat. Biotechnol.">
        <title>Draft genome sequence of the oilseed species Ricinus communis.</title>
        <authorList>
            <person name="Chan A.P."/>
            <person name="Crabtree J."/>
            <person name="Zhao Q."/>
            <person name="Lorenzi H."/>
            <person name="Orvis J."/>
            <person name="Puiu D."/>
            <person name="Melake-Berhan A."/>
            <person name="Jones K.M."/>
            <person name="Redman J."/>
            <person name="Chen G."/>
            <person name="Cahoon E.B."/>
            <person name="Gedil M."/>
            <person name="Stanke M."/>
            <person name="Haas B.J."/>
            <person name="Wortman J.R."/>
            <person name="Fraser-Liggett C.M."/>
            <person name="Ravel J."/>
            <person name="Rabinowicz P.D."/>
        </authorList>
    </citation>
    <scope>NUCLEOTIDE SEQUENCE [LARGE SCALE GENOMIC DNA]</scope>
    <source>
        <strain evidence="5">cv. Hale</strain>
    </source>
</reference>
<feature type="repeat" description="PPR" evidence="3">
    <location>
        <begin position="325"/>
        <end position="359"/>
    </location>
</feature>
<evidence type="ECO:0000313" key="5">
    <source>
        <dbReference type="Proteomes" id="UP000008311"/>
    </source>
</evidence>
<gene>
    <name evidence="4" type="ORF">RCOM_0218710</name>
</gene>
<feature type="repeat" description="PPR" evidence="3">
    <location>
        <begin position="290"/>
        <end position="324"/>
    </location>
</feature>
<dbReference type="PANTHER" id="PTHR47447:SF28">
    <property type="entry name" value="PENTACOTRIPEPTIDE-REPEAT REGION OF PRORP DOMAIN-CONTAINING PROTEIN"/>
    <property type="match status" value="1"/>
</dbReference>
<dbReference type="AlphaFoldDB" id="B9T4W4"/>
<dbReference type="PANTHER" id="PTHR47447">
    <property type="entry name" value="OS03G0856100 PROTEIN"/>
    <property type="match status" value="1"/>
</dbReference>
<feature type="repeat" description="PPR" evidence="3">
    <location>
        <begin position="255"/>
        <end position="289"/>
    </location>
</feature>
<dbReference type="Pfam" id="PF01535">
    <property type="entry name" value="PPR"/>
    <property type="match status" value="1"/>
</dbReference>
<evidence type="ECO:0000256" key="3">
    <source>
        <dbReference type="PROSITE-ProRule" id="PRU00708"/>
    </source>
</evidence>
<dbReference type="PROSITE" id="PS51375">
    <property type="entry name" value="PPR"/>
    <property type="match status" value="4"/>
</dbReference>
<dbReference type="Gene3D" id="1.25.40.10">
    <property type="entry name" value="Tetratricopeptide repeat domain"/>
    <property type="match status" value="2"/>
</dbReference>
<dbReference type="Proteomes" id="UP000008311">
    <property type="component" value="Unassembled WGS sequence"/>
</dbReference>
<protein>
    <submittedName>
        <fullName evidence="4">Pentatricopeptide repeat-containing protein, putative</fullName>
    </submittedName>
</protein>
<accession>B9T4W4</accession>
<name>B9T4W4_RICCO</name>
<dbReference type="GO" id="GO:0005737">
    <property type="term" value="C:cytoplasm"/>
    <property type="evidence" value="ECO:0000318"/>
    <property type="project" value="GO_Central"/>
</dbReference>
<dbReference type="EMBL" id="EQ974494">
    <property type="protein sequence ID" value="EEF29094.1"/>
    <property type="molecule type" value="Genomic_DNA"/>
</dbReference>
<dbReference type="eggNOG" id="KOG4197">
    <property type="taxonomic scope" value="Eukaryota"/>
</dbReference>
<dbReference type="InterPro" id="IPR002885">
    <property type="entry name" value="PPR_rpt"/>
</dbReference>
<feature type="repeat" description="PPR" evidence="3">
    <location>
        <begin position="220"/>
        <end position="254"/>
    </location>
</feature>